<dbReference type="Proteomes" id="UP000012429">
    <property type="component" value="Unassembled WGS sequence"/>
</dbReference>
<name>N6V3H8_9HYPH</name>
<accession>N6V3H8</accession>
<organism evidence="1 2">
    <name type="scientific">Rhizobium freirei PRF 81</name>
    <dbReference type="NCBI Taxonomy" id="363754"/>
    <lineage>
        <taxon>Bacteria</taxon>
        <taxon>Pseudomonadati</taxon>
        <taxon>Pseudomonadota</taxon>
        <taxon>Alphaproteobacteria</taxon>
        <taxon>Hyphomicrobiales</taxon>
        <taxon>Rhizobiaceae</taxon>
        <taxon>Rhizobium/Agrobacterium group</taxon>
        <taxon>Rhizobium</taxon>
    </lineage>
</organism>
<protein>
    <submittedName>
        <fullName evidence="1">Putative ABC transporter</fullName>
    </submittedName>
</protein>
<evidence type="ECO:0000313" key="1">
    <source>
        <dbReference type="EMBL" id="ENN88435.1"/>
    </source>
</evidence>
<proteinExistence type="predicted"/>
<gene>
    <name evidence="1" type="ORF">RHSP_83345</name>
</gene>
<dbReference type="AlphaFoldDB" id="N6V3H8"/>
<keyword evidence="2" id="KW-1185">Reference proteome</keyword>
<dbReference type="STRING" id="363754.RHSP_83345"/>
<dbReference type="PATRIC" id="fig|363754.4.peg.1572"/>
<dbReference type="EMBL" id="AQHN01000027">
    <property type="protein sequence ID" value="ENN88435.1"/>
    <property type="molecule type" value="Genomic_DNA"/>
</dbReference>
<reference evidence="1 2" key="1">
    <citation type="journal article" date="2012" name="BMC Genomics">
        <title>Genomic basis of broad host range and environmental adaptability of Rhizobium tropici CIAT 899 and Rhizobium sp. PRF 81 which are used in inoculants for common bean (Phaseolus vulgaris L.).</title>
        <authorList>
            <person name="Ormeno-Orrillo E."/>
            <person name="Menna P."/>
            <person name="Almeida L.G."/>
            <person name="Ollero F.J."/>
            <person name="Nicolas M.F."/>
            <person name="Pains Rodrigues E."/>
            <person name="Shigueyoshi Nakatani A."/>
            <person name="Silva Batista J.S."/>
            <person name="Oliveira Chueire L.M."/>
            <person name="Souza R.C."/>
            <person name="Ribeiro Vasconcelos A.T."/>
            <person name="Megias M."/>
            <person name="Hungria M."/>
            <person name="Martinez-Romero E."/>
        </authorList>
    </citation>
    <scope>NUCLEOTIDE SEQUENCE [LARGE SCALE GENOMIC DNA]</scope>
    <source>
        <strain evidence="1 2">PRF 81</strain>
    </source>
</reference>
<dbReference type="RefSeq" id="WP_004112084.1">
    <property type="nucleotide sequence ID" value="NZ_AQHN01000027.1"/>
</dbReference>
<sequence length="55" mass="6314">MQNPFTSLDPAWKVEQPVCEPLDRFDGETRAEQTERVREVLAHIGLGDHLLSRKP</sequence>
<evidence type="ECO:0000313" key="2">
    <source>
        <dbReference type="Proteomes" id="UP000012429"/>
    </source>
</evidence>
<comment type="caution">
    <text evidence="1">The sequence shown here is derived from an EMBL/GenBank/DDBJ whole genome shotgun (WGS) entry which is preliminary data.</text>
</comment>